<evidence type="ECO:0000313" key="2">
    <source>
        <dbReference type="EMBL" id="KAK0374380.1"/>
    </source>
</evidence>
<feature type="compositionally biased region" description="Basic and acidic residues" evidence="1">
    <location>
        <begin position="127"/>
        <end position="139"/>
    </location>
</feature>
<evidence type="ECO:0000313" key="3">
    <source>
        <dbReference type="Proteomes" id="UP001169217"/>
    </source>
</evidence>
<reference evidence="2" key="1">
    <citation type="submission" date="2023-04" db="EMBL/GenBank/DDBJ databases">
        <title>Colletotrichum limetticola genome sequence.</title>
        <authorList>
            <person name="Baroncelli R."/>
        </authorList>
    </citation>
    <scope>NUCLEOTIDE SEQUENCE</scope>
    <source>
        <strain evidence="2">KLA-Anderson</strain>
    </source>
</reference>
<feature type="compositionally biased region" description="Basic and acidic residues" evidence="1">
    <location>
        <begin position="530"/>
        <end position="545"/>
    </location>
</feature>
<feature type="region of interest" description="Disordered" evidence="1">
    <location>
        <begin position="279"/>
        <end position="435"/>
    </location>
</feature>
<accession>A0ABQ9PS92</accession>
<feature type="region of interest" description="Disordered" evidence="1">
    <location>
        <begin position="127"/>
        <end position="146"/>
    </location>
</feature>
<feature type="compositionally biased region" description="Basic and acidic residues" evidence="1">
    <location>
        <begin position="349"/>
        <end position="358"/>
    </location>
</feature>
<proteinExistence type="predicted"/>
<evidence type="ECO:0000256" key="1">
    <source>
        <dbReference type="SAM" id="MobiDB-lite"/>
    </source>
</evidence>
<feature type="compositionally biased region" description="Polar residues" evidence="1">
    <location>
        <begin position="385"/>
        <end position="403"/>
    </location>
</feature>
<feature type="compositionally biased region" description="Basic and acidic residues" evidence="1">
    <location>
        <begin position="409"/>
        <end position="423"/>
    </location>
</feature>
<feature type="compositionally biased region" description="Low complexity" evidence="1">
    <location>
        <begin position="316"/>
        <end position="339"/>
    </location>
</feature>
<feature type="region of interest" description="Disordered" evidence="1">
    <location>
        <begin position="190"/>
        <end position="226"/>
    </location>
</feature>
<gene>
    <name evidence="2" type="ORF">CLIM01_08283</name>
</gene>
<feature type="compositionally biased region" description="Polar residues" evidence="1">
    <location>
        <begin position="424"/>
        <end position="435"/>
    </location>
</feature>
<keyword evidence="3" id="KW-1185">Reference proteome</keyword>
<dbReference type="Proteomes" id="UP001169217">
    <property type="component" value="Unassembled WGS sequence"/>
</dbReference>
<name>A0ABQ9PS92_9PEZI</name>
<comment type="caution">
    <text evidence="2">The sequence shown here is derived from an EMBL/GenBank/DDBJ whole genome shotgun (WGS) entry which is preliminary data.</text>
</comment>
<dbReference type="EMBL" id="JARUPT010000256">
    <property type="protein sequence ID" value="KAK0374380.1"/>
    <property type="molecule type" value="Genomic_DNA"/>
</dbReference>
<protein>
    <submittedName>
        <fullName evidence="2">Uncharacterized protein</fullName>
    </submittedName>
</protein>
<feature type="region of interest" description="Disordered" evidence="1">
    <location>
        <begin position="519"/>
        <end position="568"/>
    </location>
</feature>
<sequence>MSPAPDFKRWPRAVRMKRWLDWAKSQKLPVFRQYPDKSARVDKELKAVFWDFDRTDLPLLTEQECWERMYSALRHPVSNPNEHYYIKVLNAVDCEVSRILNNGSMHQTLVELAREAGFDARKCCDPSLSKEQRKYEPPKGPRQMSSAGIRMRDNLGAFHRGQIDLEGPLNFAAVSELLLQQNALKEKNEAAAARTTPNSAVARFTGNRGGSDRYGSQPSFGGSRTEPKALAKNAMVNENARLEWSKLSLSIQDSEVAEGLSSERTTGNPTDQAAQLMSNEPADSKTSFNGFVIPKRQRGGSVQQEGAIPAARPESRSATSTASSGGLSGSQPSLSKQPPVQAPIQTQRTLERQARRESSGVQAGSLPQHGALVRSPSEAKESGLLTPSNLPSQASSSNTQQRGSLPVKTESREQSASLAEHKTASQPVVASTQASTTQGQAITAAMTKKLDATINQNLLEAIRGVYRSVPKLVEGKIRGWLDGPEYRSMGFAVLRDVENETTKMVRKSLIAKMKAMEQIVKGSENSHQAESVRDTKRKADEKDAEGGDQSQQAAKRQRSDGGGSGCTA</sequence>
<organism evidence="2 3">
    <name type="scientific">Colletotrichum limetticola</name>
    <dbReference type="NCBI Taxonomy" id="1209924"/>
    <lineage>
        <taxon>Eukaryota</taxon>
        <taxon>Fungi</taxon>
        <taxon>Dikarya</taxon>
        <taxon>Ascomycota</taxon>
        <taxon>Pezizomycotina</taxon>
        <taxon>Sordariomycetes</taxon>
        <taxon>Hypocreomycetidae</taxon>
        <taxon>Glomerellales</taxon>
        <taxon>Glomerellaceae</taxon>
        <taxon>Colletotrichum</taxon>
        <taxon>Colletotrichum acutatum species complex</taxon>
    </lineage>
</organism>